<feature type="region of interest" description="Disordered" evidence="1">
    <location>
        <begin position="275"/>
        <end position="311"/>
    </location>
</feature>
<dbReference type="Proteomes" id="UP000018201">
    <property type="component" value="Unassembled WGS sequence"/>
</dbReference>
<sequence length="311" mass="31905">MYALVFKPVVGCWYSMKQGLMRIMSSPARLQPWNEPSARESALTAGSLNKDHTGVGGLVEANCGRLTVRGGLKEGESVKITANGWGKGSADFVVELVTDNSRGMALMRESPGEGGPGLAGGGSQDGAAGGANGVEGPTAEQPSIPIVGVRISGSEDGDGEPRKAAVLLYKEGETAPKELLLDSPAGPTSAFMVIFKQKTSTEMTVRLLTWISGGSGVKGSWHEASVDAGVGFNNRDLMVSLSDCNPHSLRVYGSASADLVTASGDMCQANDIQLVSLTSSPPTESPPVPDASSDGSTEASTDVPSDASTSA</sequence>
<feature type="compositionally biased region" description="Gly residues" evidence="1">
    <location>
        <begin position="112"/>
        <end position="133"/>
    </location>
</feature>
<evidence type="ECO:0000313" key="3">
    <source>
        <dbReference type="Proteomes" id="UP000018201"/>
    </source>
</evidence>
<evidence type="ECO:0000313" key="2">
    <source>
        <dbReference type="EMBL" id="CDI86362.1"/>
    </source>
</evidence>
<accession>U6H398</accession>
<dbReference type="InterPro" id="IPR009556">
    <property type="entry name" value="Microneme_Etmic-2"/>
</dbReference>
<organism evidence="2 3">
    <name type="scientific">Eimeria praecox</name>
    <dbReference type="NCBI Taxonomy" id="51316"/>
    <lineage>
        <taxon>Eukaryota</taxon>
        <taxon>Sar</taxon>
        <taxon>Alveolata</taxon>
        <taxon>Apicomplexa</taxon>
        <taxon>Conoidasida</taxon>
        <taxon>Coccidia</taxon>
        <taxon>Eucoccidiorida</taxon>
        <taxon>Eimeriorina</taxon>
        <taxon>Eimeriidae</taxon>
        <taxon>Eimeria</taxon>
    </lineage>
</organism>
<dbReference type="OrthoDB" id="346879at2759"/>
<reference evidence="2" key="2">
    <citation type="submission" date="2013-10" db="EMBL/GenBank/DDBJ databases">
        <authorList>
            <person name="Aslett M."/>
        </authorList>
    </citation>
    <scope>NUCLEOTIDE SEQUENCE [LARGE SCALE GENOMIC DNA]</scope>
    <source>
        <strain evidence="2">Houghton</strain>
    </source>
</reference>
<dbReference type="Pfam" id="PF06670">
    <property type="entry name" value="Etmic-2"/>
    <property type="match status" value="2"/>
</dbReference>
<gene>
    <name evidence="2" type="ORF">EPH_0019440</name>
</gene>
<keyword evidence="3" id="KW-1185">Reference proteome</keyword>
<protein>
    <submittedName>
        <fullName evidence="2">Microneme protein etmic-2/7h, related</fullName>
    </submittedName>
</protein>
<dbReference type="VEuPathDB" id="ToxoDB:EPH_0019440"/>
<reference evidence="2" key="1">
    <citation type="submission" date="2013-10" db="EMBL/GenBank/DDBJ databases">
        <title>Genomic analysis of the causative agents of coccidiosis in chickens.</title>
        <authorList>
            <person name="Reid A.J."/>
            <person name="Blake D."/>
            <person name="Billington K."/>
            <person name="Browne H."/>
            <person name="Dunn M."/>
            <person name="Hung S."/>
            <person name="Kawahara F."/>
            <person name="Miranda-Saavedra D."/>
            <person name="Mourier T."/>
            <person name="Nagra H."/>
            <person name="Otto T.D."/>
            <person name="Rawlings N."/>
            <person name="Sanchez A."/>
            <person name="Sanders M."/>
            <person name="Subramaniam C."/>
            <person name="Tay Y."/>
            <person name="Dear P."/>
            <person name="Doerig C."/>
            <person name="Gruber A."/>
            <person name="Parkinson J."/>
            <person name="Shirley M."/>
            <person name="Wan K.L."/>
            <person name="Berriman M."/>
            <person name="Tomley F."/>
            <person name="Pain A."/>
        </authorList>
    </citation>
    <scope>NUCLEOTIDE SEQUENCE [LARGE SCALE GENOMIC DNA]</scope>
    <source>
        <strain evidence="2">Houghton</strain>
    </source>
</reference>
<proteinExistence type="predicted"/>
<dbReference type="AlphaFoldDB" id="U6H398"/>
<dbReference type="EMBL" id="HG695201">
    <property type="protein sequence ID" value="CDI86362.1"/>
    <property type="molecule type" value="Genomic_DNA"/>
</dbReference>
<evidence type="ECO:0000256" key="1">
    <source>
        <dbReference type="SAM" id="MobiDB-lite"/>
    </source>
</evidence>
<name>U6H398_9EIME</name>
<feature type="compositionally biased region" description="Polar residues" evidence="1">
    <location>
        <begin position="293"/>
        <end position="311"/>
    </location>
</feature>
<feature type="region of interest" description="Disordered" evidence="1">
    <location>
        <begin position="106"/>
        <end position="142"/>
    </location>
</feature>